<dbReference type="InterPro" id="IPR005135">
    <property type="entry name" value="Endo/exonuclease/phosphatase"/>
</dbReference>
<gene>
    <name evidence="2" type="ORF">KX928_00705</name>
</gene>
<proteinExistence type="predicted"/>
<keyword evidence="3" id="KW-1185">Reference proteome</keyword>
<accession>A0A9X1FR83</accession>
<evidence type="ECO:0000313" key="3">
    <source>
        <dbReference type="Proteomes" id="UP001138661"/>
    </source>
</evidence>
<evidence type="ECO:0000259" key="1">
    <source>
        <dbReference type="Pfam" id="PF03372"/>
    </source>
</evidence>
<protein>
    <submittedName>
        <fullName evidence="2">Endonuclease/exonuclease/phosphatase family protein</fullName>
    </submittedName>
</protein>
<dbReference type="AlphaFoldDB" id="A0A9X1FR83"/>
<dbReference type="Proteomes" id="UP001138661">
    <property type="component" value="Unassembled WGS sequence"/>
</dbReference>
<evidence type="ECO:0000313" key="2">
    <source>
        <dbReference type="EMBL" id="MBW4706299.1"/>
    </source>
</evidence>
<dbReference type="GO" id="GO:0004519">
    <property type="term" value="F:endonuclease activity"/>
    <property type="evidence" value="ECO:0007669"/>
    <property type="project" value="UniProtKB-KW"/>
</dbReference>
<comment type="caution">
    <text evidence="2">The sequence shown here is derived from an EMBL/GenBank/DDBJ whole genome shotgun (WGS) entry which is preliminary data.</text>
</comment>
<dbReference type="RefSeq" id="WP_219497820.1">
    <property type="nucleotide sequence ID" value="NZ_JAHXDN010000001.1"/>
</dbReference>
<dbReference type="EMBL" id="JAHXDN010000001">
    <property type="protein sequence ID" value="MBW4706299.1"/>
    <property type="molecule type" value="Genomic_DNA"/>
</dbReference>
<keyword evidence="2" id="KW-0540">Nuclease</keyword>
<sequence length="245" mass="26957">MAETFIRIGSYNVRKARGLDNKRNPERTLQVINRLDADVVVLQEADKRLGPRPPAIPRELIEAETDYSILEICENGVSLGWHGNAILLRRELQVTDATPLELPGFEPRGAVRINLDVGAGLCVVAAHLGLLRRDRRTQLNLLRQTTDESGHTVIAGDFNEWSQRRGLEPLTGRFNVHAPGRSFHARRPVAALDRFALSYGLQMDGGGVEEGALARRASDHLPVWADIAVPNQPLTCKTSPAASTP</sequence>
<keyword evidence="2" id="KW-0378">Hydrolase</keyword>
<feature type="domain" description="Endonuclease/exonuclease/phosphatase" evidence="1">
    <location>
        <begin position="9"/>
        <end position="220"/>
    </location>
</feature>
<dbReference type="Pfam" id="PF03372">
    <property type="entry name" value="Exo_endo_phos"/>
    <property type="match status" value="1"/>
</dbReference>
<name>A0A9X1FR83_9RHOB</name>
<keyword evidence="2" id="KW-0255">Endonuclease</keyword>
<organism evidence="2 3">
    <name type="scientific">Roseobacter insulae</name>
    <dbReference type="NCBI Taxonomy" id="2859783"/>
    <lineage>
        <taxon>Bacteria</taxon>
        <taxon>Pseudomonadati</taxon>
        <taxon>Pseudomonadota</taxon>
        <taxon>Alphaproteobacteria</taxon>
        <taxon>Rhodobacterales</taxon>
        <taxon>Roseobacteraceae</taxon>
        <taxon>Roseobacter</taxon>
    </lineage>
</organism>
<reference evidence="2" key="1">
    <citation type="submission" date="2021-07" db="EMBL/GenBank/DDBJ databases">
        <title>Roseobacter insulae sp. nov., isolated from a tidal flat.</title>
        <authorList>
            <person name="Park S."/>
            <person name="Yoon J.-H."/>
        </authorList>
    </citation>
    <scope>NUCLEOTIDE SEQUENCE</scope>
    <source>
        <strain evidence="2">YSTF-M11</strain>
    </source>
</reference>